<name>A0A1L0AXZ0_9ASCO</name>
<feature type="compositionally biased region" description="Polar residues" evidence="1">
    <location>
        <begin position="13"/>
        <end position="36"/>
    </location>
</feature>
<dbReference type="EMBL" id="FQNF01000016">
    <property type="protein sequence ID" value="SGZ39034.1"/>
    <property type="molecule type" value="Genomic_DNA"/>
</dbReference>
<reference evidence="3" key="1">
    <citation type="submission" date="2016-11" db="EMBL/GenBank/DDBJ databases">
        <authorList>
            <person name="Guldener U."/>
        </authorList>
    </citation>
    <scope>NUCLEOTIDE SEQUENCE [LARGE SCALE GENOMIC DNA]</scope>
</reference>
<feature type="region of interest" description="Disordered" evidence="1">
    <location>
        <begin position="241"/>
        <end position="277"/>
    </location>
</feature>
<feature type="compositionally biased region" description="Polar residues" evidence="1">
    <location>
        <begin position="252"/>
        <end position="270"/>
    </location>
</feature>
<feature type="region of interest" description="Disordered" evidence="1">
    <location>
        <begin position="398"/>
        <end position="424"/>
    </location>
</feature>
<feature type="region of interest" description="Disordered" evidence="1">
    <location>
        <begin position="1"/>
        <end position="45"/>
    </location>
</feature>
<sequence length="459" mass="52793">MDNDMNLPMGGSNRINKNYNINKQASPNNVSSQNQYKKYNHNPNLKNNNMNDQQFFNNFQNGFLRNATNINLGNNYTSKDDPENELLSLVLKTPDQSKALLNIFIKDFLDKSGMSKTGKIFEMENGGEIKHDHDFLIDIERESIKDALKIKRSFLNEWWQIFWDAFNAKAHKNGSKIAQEYYSFNISRKNLDFLCRQASMKAAFEQQILERKGEYQREAMNQQAGNPLGFNSFFGSGPDNFQKTNYNKKKGNTPQASNSRSNEFQKSPSHQEGYEGMGLNNADIMYKLKEQQNLQQHRQWKSEAEYNCRQPFTYNSAQGSPINGVKSDEFIADENENTNGHDIGEYGFTNTRNNTGKRRRSLQTQQMVQLRLNKITPLVKHNEYSTMNNLMNVKNGTSNATTPMSNVHSYQRGSVSSHTNDSAYPNGKVPYLSAYDEQLVTMDQRLANNRLKKNNSRSK</sequence>
<keyword evidence="3" id="KW-1185">Reference proteome</keyword>
<gene>
    <name evidence="2" type="ORF">HGUI_01234</name>
</gene>
<organism evidence="2 3">
    <name type="scientific">Hanseniaspora guilliermondii</name>
    <dbReference type="NCBI Taxonomy" id="56406"/>
    <lineage>
        <taxon>Eukaryota</taxon>
        <taxon>Fungi</taxon>
        <taxon>Dikarya</taxon>
        <taxon>Ascomycota</taxon>
        <taxon>Saccharomycotina</taxon>
        <taxon>Saccharomycetes</taxon>
        <taxon>Saccharomycodales</taxon>
        <taxon>Saccharomycodaceae</taxon>
        <taxon>Hanseniaspora</taxon>
    </lineage>
</organism>
<feature type="region of interest" description="Disordered" evidence="1">
    <location>
        <begin position="337"/>
        <end position="361"/>
    </location>
</feature>
<proteinExistence type="predicted"/>
<dbReference type="OrthoDB" id="5600002at2759"/>
<evidence type="ECO:0000313" key="2">
    <source>
        <dbReference type="EMBL" id="SGZ39034.1"/>
    </source>
</evidence>
<dbReference type="AlphaFoldDB" id="A0A1L0AXZ0"/>
<evidence type="ECO:0000313" key="3">
    <source>
        <dbReference type="Proteomes" id="UP000183365"/>
    </source>
</evidence>
<dbReference type="VEuPathDB" id="FungiDB:HGUI_01234"/>
<evidence type="ECO:0000256" key="1">
    <source>
        <dbReference type="SAM" id="MobiDB-lite"/>
    </source>
</evidence>
<dbReference type="InterPro" id="IPR006594">
    <property type="entry name" value="LisH"/>
</dbReference>
<dbReference type="PROSITE" id="PS50896">
    <property type="entry name" value="LISH"/>
    <property type="match status" value="1"/>
</dbReference>
<dbReference type="Proteomes" id="UP000183365">
    <property type="component" value="Unassembled WGS sequence"/>
</dbReference>
<protein>
    <submittedName>
        <fullName evidence="2">Uncharacterized protein</fullName>
    </submittedName>
</protein>
<accession>A0A1L0AXZ0</accession>
<feature type="compositionally biased region" description="Polar residues" evidence="1">
    <location>
        <begin position="398"/>
        <end position="423"/>
    </location>
</feature>